<feature type="transmembrane region" description="Helical" evidence="9">
    <location>
        <begin position="400"/>
        <end position="425"/>
    </location>
</feature>
<name>A0A1F5L6Y1_PENAI</name>
<feature type="transmembrane region" description="Helical" evidence="9">
    <location>
        <begin position="437"/>
        <end position="461"/>
    </location>
</feature>
<keyword evidence="12" id="KW-1185">Reference proteome</keyword>
<comment type="similarity">
    <text evidence="2">Belongs to the major facilitator superfamily. Sugar transporter (TC 2.A.1.1) family.</text>
</comment>
<keyword evidence="4 9" id="KW-0812">Transmembrane</keyword>
<dbReference type="PROSITE" id="PS50850">
    <property type="entry name" value="MFS"/>
    <property type="match status" value="1"/>
</dbReference>
<keyword evidence="5 9" id="KW-1133">Transmembrane helix</keyword>
<comment type="caution">
    <text evidence="11">The sequence shown here is derived from an EMBL/GenBank/DDBJ whole genome shotgun (WGS) entry which is preliminary data.</text>
</comment>
<proteinExistence type="inferred from homology"/>
<evidence type="ECO:0000313" key="12">
    <source>
        <dbReference type="Proteomes" id="UP000177622"/>
    </source>
</evidence>
<dbReference type="GO" id="GO:0016020">
    <property type="term" value="C:membrane"/>
    <property type="evidence" value="ECO:0007669"/>
    <property type="project" value="UniProtKB-SubCell"/>
</dbReference>
<feature type="transmembrane region" description="Helical" evidence="9">
    <location>
        <begin position="101"/>
        <end position="121"/>
    </location>
</feature>
<evidence type="ECO:0000259" key="10">
    <source>
        <dbReference type="PROSITE" id="PS50850"/>
    </source>
</evidence>
<dbReference type="InterPro" id="IPR050360">
    <property type="entry name" value="MFS_Sugar_Transporters"/>
</dbReference>
<feature type="region of interest" description="Disordered" evidence="8">
    <location>
        <begin position="1"/>
        <end position="26"/>
    </location>
</feature>
<feature type="transmembrane region" description="Helical" evidence="9">
    <location>
        <begin position="133"/>
        <end position="151"/>
    </location>
</feature>
<feature type="transmembrane region" description="Helical" evidence="9">
    <location>
        <begin position="473"/>
        <end position="491"/>
    </location>
</feature>
<evidence type="ECO:0000256" key="3">
    <source>
        <dbReference type="ARBA" id="ARBA00022448"/>
    </source>
</evidence>
<feature type="transmembrane region" description="Helical" evidence="9">
    <location>
        <begin position="345"/>
        <end position="364"/>
    </location>
</feature>
<evidence type="ECO:0000256" key="2">
    <source>
        <dbReference type="ARBA" id="ARBA00010992"/>
    </source>
</evidence>
<feature type="transmembrane region" description="Helical" evidence="9">
    <location>
        <begin position="52"/>
        <end position="68"/>
    </location>
</feature>
<keyword evidence="3" id="KW-0813">Transport</keyword>
<dbReference type="Pfam" id="PF04082">
    <property type="entry name" value="Fungal_trans"/>
    <property type="match status" value="1"/>
</dbReference>
<evidence type="ECO:0000256" key="8">
    <source>
        <dbReference type="SAM" id="MobiDB-lite"/>
    </source>
</evidence>
<evidence type="ECO:0000256" key="1">
    <source>
        <dbReference type="ARBA" id="ARBA00004141"/>
    </source>
</evidence>
<dbReference type="PANTHER" id="PTHR48022:SF51">
    <property type="entry name" value="ALPHA-GLUCOSIDE TRANSPORTER, PUTATIVE (AFU_ORTHOLOGUE AFUA_6G11920)-RELATED"/>
    <property type="match status" value="1"/>
</dbReference>
<keyword evidence="7" id="KW-0539">Nucleus</keyword>
<feature type="domain" description="Major facilitator superfamily (MFS) profile" evidence="10">
    <location>
        <begin position="55"/>
        <end position="495"/>
    </location>
</feature>
<gene>
    <name evidence="11" type="ORF">PENARI_c025G11707</name>
</gene>
<dbReference type="Gene3D" id="1.20.1250.20">
    <property type="entry name" value="MFS general substrate transporter like domains"/>
    <property type="match status" value="1"/>
</dbReference>
<feature type="compositionally biased region" description="Basic and acidic residues" evidence="8">
    <location>
        <begin position="1"/>
        <end position="13"/>
    </location>
</feature>
<dbReference type="InterPro" id="IPR036259">
    <property type="entry name" value="MFS_trans_sf"/>
</dbReference>
<organism evidence="11 12">
    <name type="scientific">Penicillium arizonense</name>
    <dbReference type="NCBI Taxonomy" id="1835702"/>
    <lineage>
        <taxon>Eukaryota</taxon>
        <taxon>Fungi</taxon>
        <taxon>Dikarya</taxon>
        <taxon>Ascomycota</taxon>
        <taxon>Pezizomycotina</taxon>
        <taxon>Eurotiomycetes</taxon>
        <taxon>Eurotiomycetidae</taxon>
        <taxon>Eurotiales</taxon>
        <taxon>Aspergillaceae</taxon>
        <taxon>Penicillium</taxon>
    </lineage>
</organism>
<reference evidence="11 12" key="1">
    <citation type="journal article" date="2016" name="Sci. Rep.">
        <title>Penicillium arizonense, a new, genome sequenced fungal species, reveals a high chemical diversity in secreted metabolites.</title>
        <authorList>
            <person name="Grijseels S."/>
            <person name="Nielsen J.C."/>
            <person name="Randelovic M."/>
            <person name="Nielsen J."/>
            <person name="Nielsen K.F."/>
            <person name="Workman M."/>
            <person name="Frisvad J.C."/>
        </authorList>
    </citation>
    <scope>NUCLEOTIDE SEQUENCE [LARGE SCALE GENOMIC DNA]</scope>
    <source>
        <strain evidence="11 12">CBS 141311</strain>
    </source>
</reference>
<feature type="transmembrane region" description="Helical" evidence="9">
    <location>
        <begin position="307"/>
        <end position="325"/>
    </location>
</feature>
<dbReference type="GO" id="GO:0005351">
    <property type="term" value="F:carbohydrate:proton symporter activity"/>
    <property type="evidence" value="ECO:0007669"/>
    <property type="project" value="TreeGrafter"/>
</dbReference>
<dbReference type="InterPro" id="IPR005828">
    <property type="entry name" value="MFS_sugar_transport-like"/>
</dbReference>
<dbReference type="GO" id="GO:0003677">
    <property type="term" value="F:DNA binding"/>
    <property type="evidence" value="ECO:0007669"/>
    <property type="project" value="InterPro"/>
</dbReference>
<dbReference type="NCBIfam" id="TIGR00879">
    <property type="entry name" value="SP"/>
    <property type="match status" value="1"/>
</dbReference>
<protein>
    <recommendedName>
        <fullName evidence="10">Major facilitator superfamily (MFS) profile domain-containing protein</fullName>
    </recommendedName>
</protein>
<keyword evidence="6 9" id="KW-0472">Membrane</keyword>
<feature type="transmembrane region" description="Helical" evidence="9">
    <location>
        <begin position="371"/>
        <end position="388"/>
    </location>
</feature>
<evidence type="ECO:0000256" key="4">
    <source>
        <dbReference type="ARBA" id="ARBA00022692"/>
    </source>
</evidence>
<dbReference type="Pfam" id="PF00083">
    <property type="entry name" value="Sugar_tr"/>
    <property type="match status" value="1"/>
</dbReference>
<comment type="subcellular location">
    <subcellularLocation>
        <location evidence="1">Membrane</location>
        <topology evidence="1">Multi-pass membrane protein</topology>
    </subcellularLocation>
</comment>
<dbReference type="FunFam" id="1.20.1250.20:FF:000078">
    <property type="entry name" value="MFS maltose transporter, putative"/>
    <property type="match status" value="1"/>
</dbReference>
<accession>A0A1F5L6Y1</accession>
<feature type="transmembrane region" description="Helical" evidence="9">
    <location>
        <begin position="157"/>
        <end position="177"/>
    </location>
</feature>
<evidence type="ECO:0000313" key="11">
    <source>
        <dbReference type="EMBL" id="OGE48827.1"/>
    </source>
</evidence>
<dbReference type="OrthoDB" id="4685598at2759"/>
<dbReference type="GO" id="GO:0006351">
    <property type="term" value="P:DNA-templated transcription"/>
    <property type="evidence" value="ECO:0007669"/>
    <property type="project" value="InterPro"/>
</dbReference>
<dbReference type="PROSITE" id="PS00217">
    <property type="entry name" value="SUGAR_TRANSPORT_2"/>
    <property type="match status" value="1"/>
</dbReference>
<dbReference type="InterPro" id="IPR003663">
    <property type="entry name" value="Sugar/inositol_transpt"/>
</dbReference>
<dbReference type="InterPro" id="IPR020846">
    <property type="entry name" value="MFS_dom"/>
</dbReference>
<evidence type="ECO:0000256" key="7">
    <source>
        <dbReference type="ARBA" id="ARBA00023242"/>
    </source>
</evidence>
<evidence type="ECO:0000256" key="5">
    <source>
        <dbReference type="ARBA" id="ARBA00022989"/>
    </source>
</evidence>
<dbReference type="AlphaFoldDB" id="A0A1F5L6Y1"/>
<feature type="transmembrane region" description="Helical" evidence="9">
    <location>
        <begin position="225"/>
        <end position="242"/>
    </location>
</feature>
<dbReference type="GeneID" id="34580606"/>
<evidence type="ECO:0000256" key="9">
    <source>
        <dbReference type="SAM" id="Phobius"/>
    </source>
</evidence>
<dbReference type="SUPFAM" id="SSF103473">
    <property type="entry name" value="MFS general substrate transporter"/>
    <property type="match status" value="1"/>
</dbReference>
<dbReference type="Proteomes" id="UP000177622">
    <property type="component" value="Unassembled WGS sequence"/>
</dbReference>
<dbReference type="InterPro" id="IPR005829">
    <property type="entry name" value="Sugar_transporter_CS"/>
</dbReference>
<dbReference type="RefSeq" id="XP_022484281.1">
    <property type="nucleotide sequence ID" value="XM_022635872.1"/>
</dbReference>
<dbReference type="PANTHER" id="PTHR48022">
    <property type="entry name" value="PLASTIDIC GLUCOSE TRANSPORTER 4"/>
    <property type="match status" value="1"/>
</dbReference>
<dbReference type="InterPro" id="IPR007219">
    <property type="entry name" value="XnlR_reg_dom"/>
</dbReference>
<dbReference type="GO" id="GO:0008270">
    <property type="term" value="F:zinc ion binding"/>
    <property type="evidence" value="ECO:0007669"/>
    <property type="project" value="InterPro"/>
</dbReference>
<sequence>MDLDKDKSVDSVHVEATPGPMDPADIKKPEYPDQTFSHDMSLKEALSNYRKAMLYCLFFCFSAILWGYDMQVSGGLLAAPEFRAVFGYTQPDGTTILPARWQAAFNMVATIGGMIGSLLCGPISPYAGRKMSLTIACVISSGSIFLQFFAFTPGVLLAGKLINGISLGMFLVTACAYCSEACPVVLRGISIAMVNLFVVIGQLLGNCLIKAFGARTDNFAYRIPFAFQWFFPAVLLCGVWFCPESPYWYVQRGRHAEAKRSLERFQTSGSVDHWLVEIQETVRMEEESAKSVGYLDCFRGTDLRRTMIVIAVWTINSFSGVNFVLSYSTYFFQIAGLPTSRSFDMGVGVTAVGVVGNICSWFVINTIGRRVLFPGMVILTVIVFIIGILDIVPNYNSSTAWGQCVLIIIWNFFYDLTLGPLGYVICGEMSSTRLRSYGVSIGFFTQNFWTLIMTITVPYMINPDEGDLRGKTGFIFFAFSVIASIWTYFCLPETKGRTFEELDHMFEQKVSARQFANATHAANARQDVTLEIPAGPAMGSNSNVRDGIQANTTSPVSTITSRSQDACHHPGGCTIRDPTESAVLSSGHLSSAESLLKWSVFLDHPSILRETETPFLSLEYGRPSFQSKVYAIFPSLGLSEIKRMVGIFQQTYNFWFPTMSFNDLKSLEMRIYQENLEPNCQSCLALLVMALGCVGASVIDEGDCSEHESQQLKLQGASWFTAAMKMLHLAHIEMSVEACQCLLLTGFYFSFLQRPLQTWSYVNSAATRCRFLLSCPFDNPERDDREHITRIFWSCFVLESNYISELPTLPQNCNAEIESIISLPGKFHSHETIEEEEKSTFYFLASISLRRLLNRVHYMLYDRNIGLQIDSNSFSSVNQELARQLQDWYQTLPSNLQFPEDGKPADDPHSEYLRQWYLSCRSVIYRPFLEWALANPLWNLNNNPRVLDGCRVALDTCLFKLRNLKQLPYTVMVDTWTCSLSLATAMLTLMGGFCHPQLTIQLRHIALLELGPRLEQLLQRWMAIHGSSVSPGVEKALRLITKAHEFLQSKSADFSPSREEEQHLSPSALRMPHGNIVRIEEGRSKMPMQHKRRNLGN</sequence>
<dbReference type="EMBL" id="LXJU01000025">
    <property type="protein sequence ID" value="OGE48827.1"/>
    <property type="molecule type" value="Genomic_DNA"/>
</dbReference>
<evidence type="ECO:0000256" key="6">
    <source>
        <dbReference type="ARBA" id="ARBA00023136"/>
    </source>
</evidence>
<dbReference type="CDD" id="cd12148">
    <property type="entry name" value="fungal_TF_MHR"/>
    <property type="match status" value="1"/>
</dbReference>
<feature type="transmembrane region" description="Helical" evidence="9">
    <location>
        <begin position="184"/>
        <end position="205"/>
    </location>
</feature>